<proteinExistence type="predicted"/>
<accession>A0A533QEN0</accession>
<dbReference type="Pfam" id="PF13036">
    <property type="entry name" value="LpoB"/>
    <property type="match status" value="1"/>
</dbReference>
<gene>
    <name evidence="1" type="ORF">JETT_0549</name>
</gene>
<dbReference type="PROSITE" id="PS51257">
    <property type="entry name" value="PROKAR_LIPOPROTEIN"/>
    <property type="match status" value="1"/>
</dbReference>
<dbReference type="InterPro" id="IPR014094">
    <property type="entry name" value="LpoB"/>
</dbReference>
<name>A0A533QEN0_9BACT</name>
<reference evidence="1 2" key="1">
    <citation type="submission" date="2019-04" db="EMBL/GenBank/DDBJ databases">
        <title>Genome of a novel bacterium Candidatus Jettenia ecosi reconstructed from metagenome of an anammox bioreactor.</title>
        <authorList>
            <person name="Mardanov A.V."/>
            <person name="Beletsky A.V."/>
            <person name="Ravin N.V."/>
            <person name="Botchkova E.A."/>
            <person name="Litti Y.V."/>
            <person name="Nozhevnikova A.N."/>
        </authorList>
    </citation>
    <scope>NUCLEOTIDE SEQUENCE [LARGE SCALE GENOMIC DNA]</scope>
    <source>
        <strain evidence="1">J2</strain>
    </source>
</reference>
<organism evidence="1 2">
    <name type="scientific">Candidatus Jettenia ecosi</name>
    <dbReference type="NCBI Taxonomy" id="2494326"/>
    <lineage>
        <taxon>Bacteria</taxon>
        <taxon>Pseudomonadati</taxon>
        <taxon>Planctomycetota</taxon>
        <taxon>Candidatus Brocadiia</taxon>
        <taxon>Candidatus Brocadiales</taxon>
        <taxon>Candidatus Brocadiaceae</taxon>
        <taxon>Candidatus Jettenia</taxon>
    </lineage>
</organism>
<dbReference type="Gene3D" id="3.40.50.10610">
    <property type="entry name" value="ABC-type transport auxiliary lipoprotein component"/>
    <property type="match status" value="1"/>
</dbReference>
<dbReference type="Proteomes" id="UP000319783">
    <property type="component" value="Unassembled WGS sequence"/>
</dbReference>
<dbReference type="AlphaFoldDB" id="A0A533QEN0"/>
<keyword evidence="1" id="KW-0449">Lipoprotein</keyword>
<sequence>MMKKTPRFYLIPLLSSIVIGGCATHTRYVEPTGPRTLVTSEINIQDFSYAAEDMVKSLLVSGSLDKTPVQPAVLAISRIVNNTTQQIDTDMLTKKIRVALNQSGKVLTTTTMGIGGIAEDPLAKDIQQEKEFYADKKEPQPLPDYTLSGKIIEKRDSQNKIRQVAYIFQLSLTDGRGLAVWEDEKQIAKQGKQSLIGW</sequence>
<protein>
    <submittedName>
        <fullName evidence="1">Putative lipoprotein</fullName>
    </submittedName>
</protein>
<dbReference type="EMBL" id="SULG01000007">
    <property type="protein sequence ID" value="TLD43114.1"/>
    <property type="molecule type" value="Genomic_DNA"/>
</dbReference>
<evidence type="ECO:0000313" key="2">
    <source>
        <dbReference type="Proteomes" id="UP000319783"/>
    </source>
</evidence>
<comment type="caution">
    <text evidence="1">The sequence shown here is derived from an EMBL/GenBank/DDBJ whole genome shotgun (WGS) entry which is preliminary data.</text>
</comment>
<evidence type="ECO:0000313" key="1">
    <source>
        <dbReference type="EMBL" id="TLD43114.1"/>
    </source>
</evidence>